<evidence type="ECO:0000313" key="4">
    <source>
        <dbReference type="Proteomes" id="UP000837857"/>
    </source>
</evidence>
<gene>
    <name evidence="3" type="ORF">IPOD504_LOCUS9172</name>
</gene>
<accession>A0ABN8IHY6</accession>
<feature type="region of interest" description="Disordered" evidence="1">
    <location>
        <begin position="21"/>
        <end position="103"/>
    </location>
</feature>
<keyword evidence="2" id="KW-0732">Signal</keyword>
<name>A0ABN8IHY6_9NEOP</name>
<dbReference type="EMBL" id="OW152834">
    <property type="protein sequence ID" value="CAH2055875.1"/>
    <property type="molecule type" value="Genomic_DNA"/>
</dbReference>
<feature type="compositionally biased region" description="Basic and acidic residues" evidence="1">
    <location>
        <begin position="35"/>
        <end position="59"/>
    </location>
</feature>
<evidence type="ECO:0000313" key="3">
    <source>
        <dbReference type="EMBL" id="CAH2055875.1"/>
    </source>
</evidence>
<feature type="non-terminal residue" evidence="3">
    <location>
        <position position="1"/>
    </location>
</feature>
<evidence type="ECO:0000256" key="1">
    <source>
        <dbReference type="SAM" id="MobiDB-lite"/>
    </source>
</evidence>
<keyword evidence="4" id="KW-1185">Reference proteome</keyword>
<organism evidence="3 4">
    <name type="scientific">Iphiclides podalirius</name>
    <name type="common">scarce swallowtail</name>
    <dbReference type="NCBI Taxonomy" id="110791"/>
    <lineage>
        <taxon>Eukaryota</taxon>
        <taxon>Metazoa</taxon>
        <taxon>Ecdysozoa</taxon>
        <taxon>Arthropoda</taxon>
        <taxon>Hexapoda</taxon>
        <taxon>Insecta</taxon>
        <taxon>Pterygota</taxon>
        <taxon>Neoptera</taxon>
        <taxon>Endopterygota</taxon>
        <taxon>Lepidoptera</taxon>
        <taxon>Glossata</taxon>
        <taxon>Ditrysia</taxon>
        <taxon>Papilionoidea</taxon>
        <taxon>Papilionidae</taxon>
        <taxon>Papilioninae</taxon>
        <taxon>Iphiclides</taxon>
    </lineage>
</organism>
<reference evidence="3" key="1">
    <citation type="submission" date="2022-03" db="EMBL/GenBank/DDBJ databases">
        <authorList>
            <person name="Martin H S."/>
        </authorList>
    </citation>
    <scope>NUCLEOTIDE SEQUENCE</scope>
</reference>
<protein>
    <submittedName>
        <fullName evidence="3">Uncharacterized protein</fullName>
    </submittedName>
</protein>
<feature type="compositionally biased region" description="Low complexity" evidence="1">
    <location>
        <begin position="82"/>
        <end position="95"/>
    </location>
</feature>
<proteinExistence type="predicted"/>
<sequence length="103" mass="12114">MLPIVILLICVGWRILKRRKEEEKEENDYLNVKTRSIDPDESFKLNSDDESIPYKKDTTDDSPEPTEAVKVVENEQPSFYGQPYQEQPQQNQNRQWAGETEIN</sequence>
<feature type="chain" id="PRO_5045980337" evidence="2">
    <location>
        <begin position="19"/>
        <end position="103"/>
    </location>
</feature>
<evidence type="ECO:0000256" key="2">
    <source>
        <dbReference type="SAM" id="SignalP"/>
    </source>
</evidence>
<dbReference type="Proteomes" id="UP000837857">
    <property type="component" value="Chromosome 22"/>
</dbReference>
<feature type="signal peptide" evidence="2">
    <location>
        <begin position="1"/>
        <end position="18"/>
    </location>
</feature>